<proteinExistence type="predicted"/>
<evidence type="ECO:0000256" key="1">
    <source>
        <dbReference type="ARBA" id="ARBA00023015"/>
    </source>
</evidence>
<dbReference type="PANTHER" id="PTHR30055">
    <property type="entry name" value="HTH-TYPE TRANSCRIPTIONAL REGULATOR RUTR"/>
    <property type="match status" value="1"/>
</dbReference>
<dbReference type="EMBL" id="NPEX01000024">
    <property type="protein sequence ID" value="RAI45114.1"/>
    <property type="molecule type" value="Genomic_DNA"/>
</dbReference>
<dbReference type="InterPro" id="IPR036271">
    <property type="entry name" value="Tet_transcr_reg_TetR-rel_C_sf"/>
</dbReference>
<keyword evidence="2 4" id="KW-0238">DNA-binding</keyword>
<evidence type="ECO:0000256" key="2">
    <source>
        <dbReference type="ARBA" id="ARBA00023125"/>
    </source>
</evidence>
<protein>
    <recommendedName>
        <fullName evidence="5">HTH tetR-type domain-containing protein</fullName>
    </recommendedName>
</protein>
<dbReference type="GO" id="GO:0003700">
    <property type="term" value="F:DNA-binding transcription factor activity"/>
    <property type="evidence" value="ECO:0007669"/>
    <property type="project" value="TreeGrafter"/>
</dbReference>
<keyword evidence="1" id="KW-0805">Transcription regulation</keyword>
<feature type="DNA-binding region" description="H-T-H motif" evidence="4">
    <location>
        <begin position="23"/>
        <end position="42"/>
    </location>
</feature>
<dbReference type="OrthoDB" id="7185252at2"/>
<evidence type="ECO:0000313" key="6">
    <source>
        <dbReference type="EMBL" id="RAI45114.1"/>
    </source>
</evidence>
<dbReference type="Pfam" id="PF16859">
    <property type="entry name" value="TetR_C_11"/>
    <property type="match status" value="1"/>
</dbReference>
<dbReference type="Pfam" id="PF00440">
    <property type="entry name" value="TetR_N"/>
    <property type="match status" value="1"/>
</dbReference>
<dbReference type="SUPFAM" id="SSF46689">
    <property type="entry name" value="Homeodomain-like"/>
    <property type="match status" value="1"/>
</dbReference>
<dbReference type="Gene3D" id="1.10.357.10">
    <property type="entry name" value="Tetracycline Repressor, domain 2"/>
    <property type="match status" value="1"/>
</dbReference>
<dbReference type="PROSITE" id="PS50977">
    <property type="entry name" value="HTH_TETR_2"/>
    <property type="match status" value="1"/>
</dbReference>
<evidence type="ECO:0000256" key="4">
    <source>
        <dbReference type="PROSITE-ProRule" id="PRU00335"/>
    </source>
</evidence>
<evidence type="ECO:0000313" key="7">
    <source>
        <dbReference type="Proteomes" id="UP000249130"/>
    </source>
</evidence>
<reference evidence="6 7" key="1">
    <citation type="submission" date="2017-07" db="EMBL/GenBank/DDBJ databases">
        <title>Draft Genome Sequences of Select Purple Nonsulfur Bacteria.</title>
        <authorList>
            <person name="Lasarre B."/>
            <person name="Mckinlay J.B."/>
        </authorList>
    </citation>
    <scope>NUCLEOTIDE SEQUENCE [LARGE SCALE GENOMIC DNA]</scope>
    <source>
        <strain evidence="6 7">DSM 5909</strain>
    </source>
</reference>
<sequence length="196" mass="21872">MRPTEILDAAFEEFVANGYAAARLDDVARRVGLTKGALYVYFPSKAELFKAVVRSCKQPVFADAEQILANFEGSAADLIRALIDVMYRNLLENRREREMVRLLMAEGPKHPELTEFYYKEVVAGGLAFLDRVIDRGLASGEFRRSAVTDMPIVLLGPAVHAGNWALLFGDRHPLDIERFKRAHLDAVLSVLLATPP</sequence>
<keyword evidence="7" id="KW-1185">Reference proteome</keyword>
<dbReference type="PANTHER" id="PTHR30055:SF223">
    <property type="entry name" value="HTH-TYPE TRANSCRIPTIONAL REGULATOR UIDR"/>
    <property type="match status" value="1"/>
</dbReference>
<name>A0A327L4N4_9BRAD</name>
<gene>
    <name evidence="6" type="ORF">CH341_05640</name>
</gene>
<dbReference type="InterPro" id="IPR001647">
    <property type="entry name" value="HTH_TetR"/>
</dbReference>
<comment type="caution">
    <text evidence="6">The sequence shown here is derived from an EMBL/GenBank/DDBJ whole genome shotgun (WGS) entry which is preliminary data.</text>
</comment>
<keyword evidence="3" id="KW-0804">Transcription</keyword>
<feature type="domain" description="HTH tetR-type" evidence="5">
    <location>
        <begin position="1"/>
        <end position="60"/>
    </location>
</feature>
<dbReference type="GO" id="GO:0000976">
    <property type="term" value="F:transcription cis-regulatory region binding"/>
    <property type="evidence" value="ECO:0007669"/>
    <property type="project" value="TreeGrafter"/>
</dbReference>
<dbReference type="InterPro" id="IPR011075">
    <property type="entry name" value="TetR_C"/>
</dbReference>
<organism evidence="6 7">
    <name type="scientific">Rhodoplanes roseus</name>
    <dbReference type="NCBI Taxonomy" id="29409"/>
    <lineage>
        <taxon>Bacteria</taxon>
        <taxon>Pseudomonadati</taxon>
        <taxon>Pseudomonadota</taxon>
        <taxon>Alphaproteobacteria</taxon>
        <taxon>Hyphomicrobiales</taxon>
        <taxon>Nitrobacteraceae</taxon>
        <taxon>Rhodoplanes</taxon>
    </lineage>
</organism>
<dbReference type="Proteomes" id="UP000249130">
    <property type="component" value="Unassembled WGS sequence"/>
</dbReference>
<accession>A0A327L4N4</accession>
<dbReference type="RefSeq" id="WP_111418064.1">
    <property type="nucleotide sequence ID" value="NZ_NPEX01000024.1"/>
</dbReference>
<dbReference type="InterPro" id="IPR050109">
    <property type="entry name" value="HTH-type_TetR-like_transc_reg"/>
</dbReference>
<evidence type="ECO:0000256" key="3">
    <source>
        <dbReference type="ARBA" id="ARBA00023163"/>
    </source>
</evidence>
<evidence type="ECO:0000259" key="5">
    <source>
        <dbReference type="PROSITE" id="PS50977"/>
    </source>
</evidence>
<dbReference type="SUPFAM" id="SSF48498">
    <property type="entry name" value="Tetracyclin repressor-like, C-terminal domain"/>
    <property type="match status" value="1"/>
</dbReference>
<dbReference type="AlphaFoldDB" id="A0A327L4N4"/>
<dbReference type="PRINTS" id="PR00455">
    <property type="entry name" value="HTHTETR"/>
</dbReference>
<dbReference type="InterPro" id="IPR009057">
    <property type="entry name" value="Homeodomain-like_sf"/>
</dbReference>